<dbReference type="AlphaFoldDB" id="A0A0H2ST43"/>
<sequence length="297" mass="33065">MHTMDTLEERGSRQRFIVNNTQILAQDSEERVRGRKDKSGRTKSKCTGTIPDERSMARTRRPPASDAGGGKRNGVNGWRGPAAVNDGRGSVCGGQASYNARRRKRSASKDIHQPRPSPRIRATTAPAESEKRQIKWIMHLSAFHSPQQLTEVPLDTCIDWVGGEGEDEPKLKPACFAFSTRLIARIRLAGDLNRGHICRTQEVTDGRGERNLTQLARNPIRGDCWWSCKPHQTSHRSASFEYWKFSPRSGHGSGWVSASIFAYLTVDTTGSEAGVENGRRQSSSRADETMTGQMKMN</sequence>
<dbReference type="InParanoid" id="A0A0H2ST43"/>
<dbReference type="Proteomes" id="UP000053477">
    <property type="component" value="Unassembled WGS sequence"/>
</dbReference>
<reference evidence="2 3" key="1">
    <citation type="submission" date="2015-04" db="EMBL/GenBank/DDBJ databases">
        <title>Complete genome sequence of Schizopora paradoxa KUC8140, a cosmopolitan wood degrader in East Asia.</title>
        <authorList>
            <consortium name="DOE Joint Genome Institute"/>
            <person name="Min B."/>
            <person name="Park H."/>
            <person name="Jang Y."/>
            <person name="Kim J.-J."/>
            <person name="Kim K.H."/>
            <person name="Pangilinan J."/>
            <person name="Lipzen A."/>
            <person name="Riley R."/>
            <person name="Grigoriev I.V."/>
            <person name="Spatafora J.W."/>
            <person name="Choi I.-G."/>
        </authorList>
    </citation>
    <scope>NUCLEOTIDE SEQUENCE [LARGE SCALE GENOMIC DNA]</scope>
    <source>
        <strain evidence="2 3">KUC8140</strain>
    </source>
</reference>
<evidence type="ECO:0000313" key="3">
    <source>
        <dbReference type="Proteomes" id="UP000053477"/>
    </source>
</evidence>
<evidence type="ECO:0000313" key="2">
    <source>
        <dbReference type="EMBL" id="KLO20311.1"/>
    </source>
</evidence>
<feature type="region of interest" description="Disordered" evidence="1">
    <location>
        <begin position="27"/>
        <end position="128"/>
    </location>
</feature>
<evidence type="ECO:0000256" key="1">
    <source>
        <dbReference type="SAM" id="MobiDB-lite"/>
    </source>
</evidence>
<feature type="region of interest" description="Disordered" evidence="1">
    <location>
        <begin position="272"/>
        <end position="297"/>
    </location>
</feature>
<keyword evidence="3" id="KW-1185">Reference proteome</keyword>
<feature type="compositionally biased region" description="Basic and acidic residues" evidence="1">
    <location>
        <begin position="28"/>
        <end position="40"/>
    </location>
</feature>
<proteinExistence type="predicted"/>
<name>A0A0H2ST43_9AGAM</name>
<organism evidence="2 3">
    <name type="scientific">Schizopora paradoxa</name>
    <dbReference type="NCBI Taxonomy" id="27342"/>
    <lineage>
        <taxon>Eukaryota</taxon>
        <taxon>Fungi</taxon>
        <taxon>Dikarya</taxon>
        <taxon>Basidiomycota</taxon>
        <taxon>Agaricomycotina</taxon>
        <taxon>Agaricomycetes</taxon>
        <taxon>Hymenochaetales</taxon>
        <taxon>Schizoporaceae</taxon>
        <taxon>Schizopora</taxon>
    </lineage>
</organism>
<gene>
    <name evidence="2" type="ORF">SCHPADRAFT_884404</name>
</gene>
<dbReference type="EMBL" id="KQ085882">
    <property type="protein sequence ID" value="KLO20311.1"/>
    <property type="molecule type" value="Genomic_DNA"/>
</dbReference>
<feature type="compositionally biased region" description="Polar residues" evidence="1">
    <location>
        <begin position="280"/>
        <end position="297"/>
    </location>
</feature>
<accession>A0A0H2ST43</accession>
<protein>
    <submittedName>
        <fullName evidence="2">Uncharacterized protein</fullName>
    </submittedName>
</protein>